<feature type="compositionally biased region" description="Basic and acidic residues" evidence="1">
    <location>
        <begin position="353"/>
        <end position="378"/>
    </location>
</feature>
<name>A0AAV9Z8H5_9AGAR</name>
<comment type="caution">
    <text evidence="2">The sequence shown here is derived from an EMBL/GenBank/DDBJ whole genome shotgun (WGS) entry which is preliminary data.</text>
</comment>
<sequence>MPINSKPTPQPTPSIDVDDGFELGWEGSHEGGNEMTVVDLSANTYGLEAHSGDTRLPRIPDTGRDNESVAHAYQRPGRRKTRSVVVMSLSPASFIRRTKTHPRSDRIVHDPVPRALGISSSSSTLVLPFFLAVPILILCCVVLAHHHLHTPHPLSAQDRLPSPHIKDSRTLRRGLYPRRALTEEPVRTSLPLASYLHASSLHDTDNQTLGSLTDNWAEGPLPRHLEGGDTVKAMARRTVWRRYCQCFGKMTALRAEDPATTRICDGGNGDEGEDRRGSLFRHAQEEGGERGEGVEDGVEVRSARRTSSVNTTAPRRAQIVARGIMEECTASACYTSIQLQADADEPLPLAHSQSERAGEGSQKESTKLSASRKLERRLQSTWRSPPPIQHSAAYPRDTDVQTYPRSDQSPSDARYPVVRVRAPSSSYSALSSFPFRPPSHSPLRPPPHPPPSTPIPSVDPTPASSTRATRAVTEQRRGGGGSIRYQAHTRYINPHLHPSYVLRAGIGGREDKPKPGTHFPGRVLTTMRRCEGNPLRVQTGGWTRALTCVSIPCMQQASIITGGYVEEESPRMFAAVDGGSAKWRVEGCGTGVPPQATAAMF</sequence>
<feature type="region of interest" description="Disordered" evidence="1">
    <location>
        <begin position="350"/>
        <end position="481"/>
    </location>
</feature>
<keyword evidence="3" id="KW-1185">Reference proteome</keyword>
<evidence type="ECO:0000256" key="1">
    <source>
        <dbReference type="SAM" id="MobiDB-lite"/>
    </source>
</evidence>
<feature type="compositionally biased region" description="Pro residues" evidence="1">
    <location>
        <begin position="435"/>
        <end position="459"/>
    </location>
</feature>
<proteinExistence type="predicted"/>
<protein>
    <submittedName>
        <fullName evidence="2">Uncharacterized protein</fullName>
    </submittedName>
</protein>
<feature type="region of interest" description="Disordered" evidence="1">
    <location>
        <begin position="1"/>
        <end position="20"/>
    </location>
</feature>
<dbReference type="EMBL" id="JAWWNJ010000183">
    <property type="protein sequence ID" value="KAK6974579.1"/>
    <property type="molecule type" value="Genomic_DNA"/>
</dbReference>
<evidence type="ECO:0000313" key="3">
    <source>
        <dbReference type="Proteomes" id="UP001362999"/>
    </source>
</evidence>
<reference evidence="2 3" key="1">
    <citation type="journal article" date="2024" name="J Genomics">
        <title>Draft genome sequencing and assembly of Favolaschia claudopus CIRM-BRFM 2984 isolated from oak limbs.</title>
        <authorList>
            <person name="Navarro D."/>
            <person name="Drula E."/>
            <person name="Chaduli D."/>
            <person name="Cazenave R."/>
            <person name="Ahrendt S."/>
            <person name="Wang J."/>
            <person name="Lipzen A."/>
            <person name="Daum C."/>
            <person name="Barry K."/>
            <person name="Grigoriev I.V."/>
            <person name="Favel A."/>
            <person name="Rosso M.N."/>
            <person name="Martin F."/>
        </authorList>
    </citation>
    <scope>NUCLEOTIDE SEQUENCE [LARGE SCALE GENOMIC DNA]</scope>
    <source>
        <strain evidence="2 3">CIRM-BRFM 2984</strain>
    </source>
</reference>
<dbReference type="Proteomes" id="UP001362999">
    <property type="component" value="Unassembled WGS sequence"/>
</dbReference>
<organism evidence="2 3">
    <name type="scientific">Favolaschia claudopus</name>
    <dbReference type="NCBI Taxonomy" id="2862362"/>
    <lineage>
        <taxon>Eukaryota</taxon>
        <taxon>Fungi</taxon>
        <taxon>Dikarya</taxon>
        <taxon>Basidiomycota</taxon>
        <taxon>Agaricomycotina</taxon>
        <taxon>Agaricomycetes</taxon>
        <taxon>Agaricomycetidae</taxon>
        <taxon>Agaricales</taxon>
        <taxon>Marasmiineae</taxon>
        <taxon>Mycenaceae</taxon>
        <taxon>Favolaschia</taxon>
    </lineage>
</organism>
<dbReference type="AlphaFoldDB" id="A0AAV9Z8H5"/>
<accession>A0AAV9Z8H5</accession>
<feature type="compositionally biased region" description="Low complexity" evidence="1">
    <location>
        <begin position="424"/>
        <end position="434"/>
    </location>
</feature>
<gene>
    <name evidence="2" type="ORF">R3P38DRAFT_3296645</name>
</gene>
<feature type="compositionally biased region" description="Polar residues" evidence="1">
    <location>
        <begin position="400"/>
        <end position="411"/>
    </location>
</feature>
<feature type="compositionally biased region" description="Basic and acidic residues" evidence="1">
    <location>
        <begin position="282"/>
        <end position="302"/>
    </location>
</feature>
<evidence type="ECO:0000313" key="2">
    <source>
        <dbReference type="EMBL" id="KAK6974579.1"/>
    </source>
</evidence>
<feature type="region of interest" description="Disordered" evidence="1">
    <location>
        <begin position="282"/>
        <end position="312"/>
    </location>
</feature>